<dbReference type="PROSITE" id="PS50878">
    <property type="entry name" value="RT_POL"/>
    <property type="match status" value="1"/>
</dbReference>
<protein>
    <recommendedName>
        <fullName evidence="1">Reverse transcriptase domain-containing protein</fullName>
    </recommendedName>
</protein>
<gene>
    <name evidence="2" type="ORF">U9M48_034933</name>
</gene>
<dbReference type="InterPro" id="IPR043502">
    <property type="entry name" value="DNA/RNA_pol_sf"/>
</dbReference>
<evidence type="ECO:0000313" key="3">
    <source>
        <dbReference type="Proteomes" id="UP001341281"/>
    </source>
</evidence>
<dbReference type="EMBL" id="CP144752">
    <property type="protein sequence ID" value="WVZ88407.1"/>
    <property type="molecule type" value="Genomic_DNA"/>
</dbReference>
<dbReference type="Proteomes" id="UP001341281">
    <property type="component" value="Chromosome 08"/>
</dbReference>
<dbReference type="AlphaFoldDB" id="A0AAQ3X9G8"/>
<evidence type="ECO:0000259" key="1">
    <source>
        <dbReference type="PROSITE" id="PS50878"/>
    </source>
</evidence>
<evidence type="ECO:0000313" key="2">
    <source>
        <dbReference type="EMBL" id="WVZ88407.1"/>
    </source>
</evidence>
<sequence>MAAFAAFHLANGGGFHCLDNGLVVLLPKRPDAATPSDFRPIAMIHSFGKLVSKVLAMQLAPFMKMLLAPNQTAFIRGRSILDSFKYVQSAAALFRKKKIPKMLLKLDISKAFDTLSWAFLLEILGALGFSTKWRDWIAILLSSASSRILVNGVPGPKIIHRRGVRQGDSLSPLLFVLAMDGLNRLVSGAVAAGALRQLELPQVKHHCSPYADDAILFASPTLQEAEALKLLLHTFGVASGLTANLAKCSISPLSVPSEDLAVVTAALGCVVEELLITYLGLPLSARALSKSQLHGLVNTVAYGCRLRLGRYLRRVAVLTAIPLYAMMADQLPGWARKEIEAICRRFFWAGSDRSIRGSLAGRG</sequence>
<dbReference type="Pfam" id="PF00078">
    <property type="entry name" value="RVT_1"/>
    <property type="match status" value="1"/>
</dbReference>
<dbReference type="PANTHER" id="PTHR19446">
    <property type="entry name" value="REVERSE TRANSCRIPTASES"/>
    <property type="match status" value="1"/>
</dbReference>
<organism evidence="2 3">
    <name type="scientific">Paspalum notatum var. saurae</name>
    <dbReference type="NCBI Taxonomy" id="547442"/>
    <lineage>
        <taxon>Eukaryota</taxon>
        <taxon>Viridiplantae</taxon>
        <taxon>Streptophyta</taxon>
        <taxon>Embryophyta</taxon>
        <taxon>Tracheophyta</taxon>
        <taxon>Spermatophyta</taxon>
        <taxon>Magnoliopsida</taxon>
        <taxon>Liliopsida</taxon>
        <taxon>Poales</taxon>
        <taxon>Poaceae</taxon>
        <taxon>PACMAD clade</taxon>
        <taxon>Panicoideae</taxon>
        <taxon>Andropogonodae</taxon>
        <taxon>Paspaleae</taxon>
        <taxon>Paspalinae</taxon>
        <taxon>Paspalum</taxon>
    </lineage>
</organism>
<dbReference type="SUPFAM" id="SSF56672">
    <property type="entry name" value="DNA/RNA polymerases"/>
    <property type="match status" value="1"/>
</dbReference>
<feature type="domain" description="Reverse transcriptase" evidence="1">
    <location>
        <begin position="7"/>
        <end position="283"/>
    </location>
</feature>
<accession>A0AAQ3X9G8</accession>
<reference evidence="2 3" key="1">
    <citation type="submission" date="2024-02" db="EMBL/GenBank/DDBJ databases">
        <title>High-quality chromosome-scale genome assembly of Pensacola bahiagrass (Paspalum notatum Flugge var. saurae).</title>
        <authorList>
            <person name="Vega J.M."/>
            <person name="Podio M."/>
            <person name="Orjuela J."/>
            <person name="Siena L.A."/>
            <person name="Pessino S.C."/>
            <person name="Combes M.C."/>
            <person name="Mariac C."/>
            <person name="Albertini E."/>
            <person name="Pupilli F."/>
            <person name="Ortiz J.P.A."/>
            <person name="Leblanc O."/>
        </authorList>
    </citation>
    <scope>NUCLEOTIDE SEQUENCE [LARGE SCALE GENOMIC DNA]</scope>
    <source>
        <strain evidence="2">R1</strain>
        <tissue evidence="2">Leaf</tissue>
    </source>
</reference>
<keyword evidence="3" id="KW-1185">Reference proteome</keyword>
<dbReference type="CDD" id="cd01650">
    <property type="entry name" value="RT_nLTR_like"/>
    <property type="match status" value="1"/>
</dbReference>
<dbReference type="InterPro" id="IPR000477">
    <property type="entry name" value="RT_dom"/>
</dbReference>
<name>A0AAQ3X9G8_PASNO</name>
<proteinExistence type="predicted"/>